<protein>
    <recommendedName>
        <fullName evidence="8">Voltage-dependent calcium channel gamma-1 subunit</fullName>
    </recommendedName>
</protein>
<evidence type="ECO:0008006" key="8">
    <source>
        <dbReference type="Google" id="ProtNLM"/>
    </source>
</evidence>
<accession>A0ABQ9VS35</accession>
<evidence type="ECO:0000256" key="3">
    <source>
        <dbReference type="ARBA" id="ARBA00022989"/>
    </source>
</evidence>
<keyword evidence="7" id="KW-1185">Reference proteome</keyword>
<dbReference type="Gene3D" id="1.20.140.150">
    <property type="match status" value="1"/>
</dbReference>
<evidence type="ECO:0000313" key="7">
    <source>
        <dbReference type="Proteomes" id="UP001266305"/>
    </source>
</evidence>
<evidence type="ECO:0000256" key="4">
    <source>
        <dbReference type="ARBA" id="ARBA00023136"/>
    </source>
</evidence>
<keyword evidence="2" id="KW-0812">Transmembrane</keyword>
<gene>
    <name evidence="6" type="ORF">P7K49_011676</name>
</gene>
<proteinExistence type="predicted"/>
<evidence type="ECO:0000313" key="6">
    <source>
        <dbReference type="EMBL" id="KAK2111930.1"/>
    </source>
</evidence>
<evidence type="ECO:0000256" key="5">
    <source>
        <dbReference type="SAM" id="MobiDB-lite"/>
    </source>
</evidence>
<keyword evidence="3" id="KW-1133">Transmembrane helix</keyword>
<comment type="caution">
    <text evidence="6">The sequence shown here is derived from an EMBL/GenBank/DDBJ whole genome shotgun (WGS) entry which is preliminary data.</text>
</comment>
<dbReference type="PANTHER" id="PTHR15025">
    <property type="entry name" value="VOLTAGE-DEPENDENT CALCIUM CHANNEL GAMMA-1 SUBUNIT-RELATED"/>
    <property type="match status" value="1"/>
</dbReference>
<feature type="region of interest" description="Disordered" evidence="5">
    <location>
        <begin position="72"/>
        <end position="101"/>
    </location>
</feature>
<reference evidence="6 7" key="1">
    <citation type="submission" date="2023-05" db="EMBL/GenBank/DDBJ databases">
        <title>B98-5 Cell Line De Novo Hybrid Assembly: An Optical Mapping Approach.</title>
        <authorList>
            <person name="Kananen K."/>
            <person name="Auerbach J.A."/>
            <person name="Kautto E."/>
            <person name="Blachly J.S."/>
        </authorList>
    </citation>
    <scope>NUCLEOTIDE SEQUENCE [LARGE SCALE GENOMIC DNA]</scope>
    <source>
        <strain evidence="6">B95-8</strain>
        <tissue evidence="6">Cell line</tissue>
    </source>
</reference>
<dbReference type="InterPro" id="IPR004031">
    <property type="entry name" value="PMP22/EMP/MP20/Claudin"/>
</dbReference>
<comment type="subcellular location">
    <subcellularLocation>
        <location evidence="1">Membrane</location>
        <topology evidence="1">Multi-pass membrane protein</topology>
    </subcellularLocation>
</comment>
<dbReference type="Proteomes" id="UP001266305">
    <property type="component" value="Unassembled WGS sequence"/>
</dbReference>
<dbReference type="PANTHER" id="PTHR15025:SF1">
    <property type="entry name" value="VOLTAGE-DEPENDENT CALCIUM CHANNEL GAMMA-1 SUBUNIT"/>
    <property type="match status" value="1"/>
</dbReference>
<evidence type="ECO:0000256" key="2">
    <source>
        <dbReference type="ARBA" id="ARBA00022692"/>
    </source>
</evidence>
<dbReference type="EMBL" id="JASSZA010000005">
    <property type="protein sequence ID" value="KAK2111930.1"/>
    <property type="molecule type" value="Genomic_DNA"/>
</dbReference>
<keyword evidence="4" id="KW-0472">Membrane</keyword>
<name>A0ABQ9VS35_SAGOE</name>
<feature type="region of interest" description="Disordered" evidence="5">
    <location>
        <begin position="138"/>
        <end position="181"/>
    </location>
</feature>
<organism evidence="6 7">
    <name type="scientific">Saguinus oedipus</name>
    <name type="common">Cotton-top tamarin</name>
    <name type="synonym">Oedipomidas oedipus</name>
    <dbReference type="NCBI Taxonomy" id="9490"/>
    <lineage>
        <taxon>Eukaryota</taxon>
        <taxon>Metazoa</taxon>
        <taxon>Chordata</taxon>
        <taxon>Craniata</taxon>
        <taxon>Vertebrata</taxon>
        <taxon>Euteleostomi</taxon>
        <taxon>Mammalia</taxon>
        <taxon>Eutheria</taxon>
        <taxon>Euarchontoglires</taxon>
        <taxon>Primates</taxon>
        <taxon>Haplorrhini</taxon>
        <taxon>Platyrrhini</taxon>
        <taxon>Cebidae</taxon>
        <taxon>Callitrichinae</taxon>
        <taxon>Saguinus</taxon>
    </lineage>
</organism>
<evidence type="ECO:0000256" key="1">
    <source>
        <dbReference type="ARBA" id="ARBA00004141"/>
    </source>
</evidence>
<sequence>MSQTKTLKVRVTLFCILAGIVLATTAVVTDHWAVLSPHLEHHNTTCEAAHFGLWRICTKRIRMDDSKTCGPITLPGEQTSEQAQERDCGSTRPGASGPHLITPSLPRQAEWLCVLRLVGPIRLAGSFLDSRQERRLDRDPLPCLPQLGAQKTRKYPAVVETPSPSAEDDSSLGPLFSRGRK</sequence>
<dbReference type="Pfam" id="PF13903">
    <property type="entry name" value="Claudin_2"/>
    <property type="match status" value="1"/>
</dbReference>